<dbReference type="Gene3D" id="3.40.50.300">
    <property type="entry name" value="P-loop containing nucleotide triphosphate hydrolases"/>
    <property type="match status" value="2"/>
</dbReference>
<dbReference type="SMART" id="SM00490">
    <property type="entry name" value="HELICc"/>
    <property type="match status" value="1"/>
</dbReference>
<dbReference type="AlphaFoldDB" id="A0A6P6Y5B7"/>
<dbReference type="GO" id="GO:0005730">
    <property type="term" value="C:nucleolus"/>
    <property type="evidence" value="ECO:0007669"/>
    <property type="project" value="UniProtKB-SubCell"/>
</dbReference>
<dbReference type="FunCoup" id="A0A6P6Y5B7">
    <property type="interactions" value="1517"/>
</dbReference>
<dbReference type="Pfam" id="PF13959">
    <property type="entry name" value="CTE_SPB4"/>
    <property type="match status" value="1"/>
</dbReference>
<protein>
    <recommendedName>
        <fullName evidence="11">ATP-dependent RNA helicase</fullName>
        <ecNumber evidence="11">3.6.4.13</ecNumber>
    </recommendedName>
</protein>
<evidence type="ECO:0000256" key="10">
    <source>
        <dbReference type="RuleBase" id="RU000492"/>
    </source>
</evidence>
<dbReference type="GO" id="GO:0003724">
    <property type="term" value="F:RNA helicase activity"/>
    <property type="evidence" value="ECO:0007669"/>
    <property type="project" value="UniProtKB-EC"/>
</dbReference>
<dbReference type="InterPro" id="IPR014001">
    <property type="entry name" value="Helicase_ATP-bd"/>
</dbReference>
<dbReference type="FunFam" id="3.40.50.300:FF:000379">
    <property type="entry name" value="RNA helicase"/>
    <property type="match status" value="1"/>
</dbReference>
<comment type="domain">
    <text evidence="11">The Q motif is unique to and characteristic of the DEAD box family of RNA helicases and controls ATP binding and hydrolysis.</text>
</comment>
<evidence type="ECO:0000256" key="3">
    <source>
        <dbReference type="ARBA" id="ARBA00022801"/>
    </source>
</evidence>
<keyword evidence="4 10" id="KW-0347">Helicase</keyword>
<evidence type="ECO:0000256" key="5">
    <source>
        <dbReference type="ARBA" id="ARBA00022840"/>
    </source>
</evidence>
<sequence length="592" mass="67986">MTKHLDELVKRQLKKQRKIKLKNERKLECEQSNEQEQLSEEITTNEIEECSDDEQSKTKRLKTDEQNDCPTLVDTSKTAIVKSLLSNLTFKDLADKVSEKTLNAIDEMGFTHMTEIQSKSVPHLLEGKDLVGSAKTGSGKTLAFLIPAVELMYKLKFMPRNGVGVIIISPTRELAMQTYSVLESLMRYHNQTYGLIMGGVNRSSEANRLTKGINILIATPGRLLDHLQNTKHFIFKNLQCLIIDEADRLLDIGFEDEMRAIIKLLPERRQTMLFSATLSKKTDDLITLALKKEPLYIGLDPQPQDTATVDGLQQGFVMISNDKRLPLLFTFLKKNRNKKCMVFFSSCMSVKFHHELFNYIDIPVMSIHGKQKQNKRTTTFFQFCNVQTGTLFCTDVAARGLDIPKVDWIVQYDPPDDPKEYIHRVGRTARGLESHGNALLFLNPEERGFLQYLRDAKIPLVEYEFAWNKILNVQPQIEKLISRNYFLNMSAKEAYKSYVRAYDSHSLKNIYDINKLDLLAVAKSFGFEHPPFVDLPVSNHRAGKSERKSRRRPINNGKINYHSTPFSVNKKKAEKAIIYKAVPLRKDNRQFV</sequence>
<comment type="similarity">
    <text evidence="8">Belongs to the DEAD box helicase family. DDX18/HAS1 subfamily.</text>
</comment>
<evidence type="ECO:0000256" key="6">
    <source>
        <dbReference type="ARBA" id="ARBA00022884"/>
    </source>
</evidence>
<dbReference type="PROSITE" id="PS51192">
    <property type="entry name" value="HELICASE_ATP_BIND_1"/>
    <property type="match status" value="1"/>
</dbReference>
<keyword evidence="3 10" id="KW-0378">Hydrolase</keyword>
<name>A0A6P6Y5B7_DERPT</name>
<dbReference type="CTD" id="42595"/>
<dbReference type="PROSITE" id="PS51194">
    <property type="entry name" value="HELICASE_CTER"/>
    <property type="match status" value="1"/>
</dbReference>
<dbReference type="InterPro" id="IPR001650">
    <property type="entry name" value="Helicase_C-like"/>
</dbReference>
<dbReference type="CDD" id="cd17942">
    <property type="entry name" value="DEADc_DDX18"/>
    <property type="match status" value="1"/>
</dbReference>
<dbReference type="PANTHER" id="PTHR24031">
    <property type="entry name" value="RNA HELICASE"/>
    <property type="match status" value="1"/>
</dbReference>
<evidence type="ECO:0000313" key="13">
    <source>
        <dbReference type="RefSeq" id="XP_027199664.1"/>
    </source>
</evidence>
<reference evidence="13" key="1">
    <citation type="submission" date="2025-08" db="UniProtKB">
        <authorList>
            <consortium name="RefSeq"/>
        </authorList>
    </citation>
    <scope>IDENTIFICATION</scope>
    <source>
        <strain evidence="13">Airmid</strain>
    </source>
</reference>
<dbReference type="InterPro" id="IPR027417">
    <property type="entry name" value="P-loop_NTPase"/>
</dbReference>
<keyword evidence="6 11" id="KW-0694">RNA-binding</keyword>
<dbReference type="SUPFAM" id="SSF52540">
    <property type="entry name" value="P-loop containing nucleoside triphosphate hydrolases"/>
    <property type="match status" value="2"/>
</dbReference>
<comment type="function">
    <text evidence="11">RNA helicase.</text>
</comment>
<dbReference type="Proteomes" id="UP000515146">
    <property type="component" value="Unplaced"/>
</dbReference>
<dbReference type="GO" id="GO:0003723">
    <property type="term" value="F:RNA binding"/>
    <property type="evidence" value="ECO:0007669"/>
    <property type="project" value="UniProtKB-UniRule"/>
</dbReference>
<dbReference type="InterPro" id="IPR025313">
    <property type="entry name" value="SPB4-like_CTE"/>
</dbReference>
<dbReference type="RefSeq" id="XP_027199664.1">
    <property type="nucleotide sequence ID" value="XM_027343863.1"/>
</dbReference>
<dbReference type="InterPro" id="IPR014014">
    <property type="entry name" value="RNA_helicase_DEAD_Q_motif"/>
</dbReference>
<dbReference type="FunFam" id="3.40.50.300:FF:000460">
    <property type="entry name" value="RNA helicase"/>
    <property type="match status" value="1"/>
</dbReference>
<dbReference type="SMART" id="SM01178">
    <property type="entry name" value="DUF4217"/>
    <property type="match status" value="1"/>
</dbReference>
<dbReference type="PROSITE" id="PS00039">
    <property type="entry name" value="DEAD_ATP_HELICASE"/>
    <property type="match status" value="1"/>
</dbReference>
<keyword evidence="12" id="KW-1185">Reference proteome</keyword>
<dbReference type="OMA" id="LMEFHSQ"/>
<dbReference type="InterPro" id="IPR044773">
    <property type="entry name" value="DDX18/Has1_DEADc"/>
</dbReference>
<keyword evidence="2 10" id="KW-0547">Nucleotide-binding</keyword>
<dbReference type="CDD" id="cd18787">
    <property type="entry name" value="SF2_C_DEAD"/>
    <property type="match status" value="1"/>
</dbReference>
<organism evidence="12 13">
    <name type="scientific">Dermatophagoides pteronyssinus</name>
    <name type="common">European house dust mite</name>
    <dbReference type="NCBI Taxonomy" id="6956"/>
    <lineage>
        <taxon>Eukaryota</taxon>
        <taxon>Metazoa</taxon>
        <taxon>Ecdysozoa</taxon>
        <taxon>Arthropoda</taxon>
        <taxon>Chelicerata</taxon>
        <taxon>Arachnida</taxon>
        <taxon>Acari</taxon>
        <taxon>Acariformes</taxon>
        <taxon>Sarcoptiformes</taxon>
        <taxon>Astigmata</taxon>
        <taxon>Psoroptidia</taxon>
        <taxon>Analgoidea</taxon>
        <taxon>Pyroglyphidae</taxon>
        <taxon>Dermatophagoidinae</taxon>
        <taxon>Dermatophagoides</taxon>
    </lineage>
</organism>
<dbReference type="PROSITE" id="PS51195">
    <property type="entry name" value="Q_MOTIF"/>
    <property type="match status" value="1"/>
</dbReference>
<dbReference type="OrthoDB" id="10259640at2759"/>
<evidence type="ECO:0000256" key="11">
    <source>
        <dbReference type="RuleBase" id="RU365068"/>
    </source>
</evidence>
<proteinExistence type="inferred from homology"/>
<dbReference type="InParanoid" id="A0A6P6Y5B7"/>
<evidence type="ECO:0000256" key="2">
    <source>
        <dbReference type="ARBA" id="ARBA00022741"/>
    </source>
</evidence>
<evidence type="ECO:0000256" key="9">
    <source>
        <dbReference type="ARBA" id="ARBA00047984"/>
    </source>
</evidence>
<comment type="catalytic activity">
    <reaction evidence="9 11">
        <text>ATP + H2O = ADP + phosphate + H(+)</text>
        <dbReference type="Rhea" id="RHEA:13065"/>
        <dbReference type="ChEBI" id="CHEBI:15377"/>
        <dbReference type="ChEBI" id="CHEBI:15378"/>
        <dbReference type="ChEBI" id="CHEBI:30616"/>
        <dbReference type="ChEBI" id="CHEBI:43474"/>
        <dbReference type="ChEBI" id="CHEBI:456216"/>
        <dbReference type="EC" id="3.6.4.13"/>
    </reaction>
</comment>
<dbReference type="EC" id="3.6.4.13" evidence="11"/>
<evidence type="ECO:0000313" key="12">
    <source>
        <dbReference type="Proteomes" id="UP000515146"/>
    </source>
</evidence>
<dbReference type="InterPro" id="IPR011545">
    <property type="entry name" value="DEAD/DEAH_box_helicase_dom"/>
</dbReference>
<gene>
    <name evidence="13" type="primary">LOC113793791</name>
</gene>
<dbReference type="Pfam" id="PF00270">
    <property type="entry name" value="DEAD"/>
    <property type="match status" value="1"/>
</dbReference>
<keyword evidence="7" id="KW-0539">Nucleus</keyword>
<dbReference type="SMART" id="SM00487">
    <property type="entry name" value="DEXDc"/>
    <property type="match status" value="1"/>
</dbReference>
<keyword evidence="5 10" id="KW-0067">ATP-binding</keyword>
<dbReference type="GeneID" id="113793791"/>
<dbReference type="InterPro" id="IPR000629">
    <property type="entry name" value="RNA-helicase_DEAD-box_CS"/>
</dbReference>
<dbReference type="KEGG" id="dpte:113793791"/>
<evidence type="ECO:0000256" key="4">
    <source>
        <dbReference type="ARBA" id="ARBA00022806"/>
    </source>
</evidence>
<comment type="subcellular location">
    <subcellularLocation>
        <location evidence="1">Nucleus</location>
        <location evidence="1">Nucleolus</location>
    </subcellularLocation>
</comment>
<dbReference type="GO" id="GO:0005524">
    <property type="term" value="F:ATP binding"/>
    <property type="evidence" value="ECO:0007669"/>
    <property type="project" value="UniProtKB-UniRule"/>
</dbReference>
<dbReference type="Pfam" id="PF00271">
    <property type="entry name" value="Helicase_C"/>
    <property type="match status" value="1"/>
</dbReference>
<accession>A0A6P6Y5B7</accession>
<dbReference type="GO" id="GO:0016787">
    <property type="term" value="F:hydrolase activity"/>
    <property type="evidence" value="ECO:0007669"/>
    <property type="project" value="UniProtKB-KW"/>
</dbReference>
<evidence type="ECO:0000256" key="8">
    <source>
        <dbReference type="ARBA" id="ARBA00024357"/>
    </source>
</evidence>
<evidence type="ECO:0000256" key="1">
    <source>
        <dbReference type="ARBA" id="ARBA00004604"/>
    </source>
</evidence>
<evidence type="ECO:0000256" key="7">
    <source>
        <dbReference type="ARBA" id="ARBA00023242"/>
    </source>
</evidence>